<dbReference type="Proteomes" id="UP000008177">
    <property type="component" value="Unplaced contigs"/>
</dbReference>
<dbReference type="HOGENOM" id="CLU_2775686_0_0_1"/>
<dbReference type="InParanoid" id="G2YYW7"/>
<accession>G2YYW7</accession>
<name>G2YYW7_BOTF4</name>
<gene>
    <name evidence="2" type="ORF">BofuT4_uP140770.1</name>
</gene>
<reference evidence="3" key="1">
    <citation type="journal article" date="2011" name="PLoS Genet.">
        <title>Genomic analysis of the necrotrophic fungal pathogens Sclerotinia sclerotiorum and Botrytis cinerea.</title>
        <authorList>
            <person name="Amselem J."/>
            <person name="Cuomo C.A."/>
            <person name="van Kan J.A."/>
            <person name="Viaud M."/>
            <person name="Benito E.P."/>
            <person name="Couloux A."/>
            <person name="Coutinho P.M."/>
            <person name="de Vries R.P."/>
            <person name="Dyer P.S."/>
            <person name="Fillinger S."/>
            <person name="Fournier E."/>
            <person name="Gout L."/>
            <person name="Hahn M."/>
            <person name="Kohn L."/>
            <person name="Lapalu N."/>
            <person name="Plummer K.M."/>
            <person name="Pradier J.M."/>
            <person name="Quevillon E."/>
            <person name="Sharon A."/>
            <person name="Simon A."/>
            <person name="ten Have A."/>
            <person name="Tudzynski B."/>
            <person name="Tudzynski P."/>
            <person name="Wincker P."/>
            <person name="Andrew M."/>
            <person name="Anthouard V."/>
            <person name="Beever R.E."/>
            <person name="Beffa R."/>
            <person name="Benoit I."/>
            <person name="Bouzid O."/>
            <person name="Brault B."/>
            <person name="Chen Z."/>
            <person name="Choquer M."/>
            <person name="Collemare J."/>
            <person name="Cotton P."/>
            <person name="Danchin E.G."/>
            <person name="Da Silva C."/>
            <person name="Gautier A."/>
            <person name="Giraud C."/>
            <person name="Giraud T."/>
            <person name="Gonzalez C."/>
            <person name="Grossetete S."/>
            <person name="Guldener U."/>
            <person name="Henrissat B."/>
            <person name="Howlett B.J."/>
            <person name="Kodira C."/>
            <person name="Kretschmer M."/>
            <person name="Lappartient A."/>
            <person name="Leroch M."/>
            <person name="Levis C."/>
            <person name="Mauceli E."/>
            <person name="Neuveglise C."/>
            <person name="Oeser B."/>
            <person name="Pearson M."/>
            <person name="Poulain J."/>
            <person name="Poussereau N."/>
            <person name="Quesneville H."/>
            <person name="Rascle C."/>
            <person name="Schumacher J."/>
            <person name="Segurens B."/>
            <person name="Sexton A."/>
            <person name="Silva E."/>
            <person name="Sirven C."/>
            <person name="Soanes D.M."/>
            <person name="Talbot N.J."/>
            <person name="Templeton M."/>
            <person name="Yandava C."/>
            <person name="Yarden O."/>
            <person name="Zeng Q."/>
            <person name="Rollins J.A."/>
            <person name="Lebrun M.H."/>
            <person name="Dickman M."/>
        </authorList>
    </citation>
    <scope>NUCLEOTIDE SEQUENCE [LARGE SCALE GENOMIC DNA]</scope>
    <source>
        <strain evidence="3">T4</strain>
    </source>
</reference>
<evidence type="ECO:0000313" key="2">
    <source>
        <dbReference type="EMBL" id="CCD56815.1"/>
    </source>
</evidence>
<evidence type="ECO:0000313" key="3">
    <source>
        <dbReference type="Proteomes" id="UP000008177"/>
    </source>
</evidence>
<organism evidence="2 3">
    <name type="scientific">Botryotinia fuckeliana (strain T4)</name>
    <name type="common">Noble rot fungus</name>
    <name type="synonym">Botrytis cinerea</name>
    <dbReference type="NCBI Taxonomy" id="999810"/>
    <lineage>
        <taxon>Eukaryota</taxon>
        <taxon>Fungi</taxon>
        <taxon>Dikarya</taxon>
        <taxon>Ascomycota</taxon>
        <taxon>Pezizomycotina</taxon>
        <taxon>Leotiomycetes</taxon>
        <taxon>Helotiales</taxon>
        <taxon>Sclerotiniaceae</taxon>
        <taxon>Botrytis</taxon>
    </lineage>
</organism>
<protein>
    <submittedName>
        <fullName evidence="2">Uncharacterized protein</fullName>
    </submittedName>
</protein>
<proteinExistence type="predicted"/>
<dbReference type="AlphaFoldDB" id="G2YYW7"/>
<evidence type="ECO:0000256" key="1">
    <source>
        <dbReference type="SAM" id="MobiDB-lite"/>
    </source>
</evidence>
<feature type="region of interest" description="Disordered" evidence="1">
    <location>
        <begin position="48"/>
        <end position="69"/>
    </location>
</feature>
<sequence length="69" mass="7684">MMIRRWMLCPYTHRQALRWNSATTSTDDVPMTNEWAASVIPRREIDIQIGTDTTGGGTDLEPFTAGGQG</sequence>
<dbReference type="EMBL" id="FQ790362">
    <property type="protein sequence ID" value="CCD56815.1"/>
    <property type="molecule type" value="Genomic_DNA"/>
</dbReference>